<accession>A0A1Y1QDJ4</accession>
<dbReference type="AlphaFoldDB" id="A0A1Y1QDJ4"/>
<evidence type="ECO:0000313" key="2">
    <source>
        <dbReference type="Proteomes" id="UP000192491"/>
    </source>
</evidence>
<evidence type="ECO:0000313" key="1">
    <source>
        <dbReference type="EMBL" id="OQX03088.1"/>
    </source>
</evidence>
<proteinExistence type="predicted"/>
<sequence>MSAYIIESHHDRLVVIRQSCGFSVVVASVHPACRFATLRQAELALSGLKSSIGLHKGFKIREVKP</sequence>
<comment type="caution">
    <text evidence="1">The sequence shown here is derived from an EMBL/GenBank/DDBJ whole genome shotgun (WGS) entry which is preliminary data.</text>
</comment>
<gene>
    <name evidence="1" type="ORF">BWK73_40615</name>
</gene>
<organism evidence="1 2">
    <name type="scientific">Thiothrix lacustris</name>
    <dbReference type="NCBI Taxonomy" id="525917"/>
    <lineage>
        <taxon>Bacteria</taxon>
        <taxon>Pseudomonadati</taxon>
        <taxon>Pseudomonadota</taxon>
        <taxon>Gammaproteobacteria</taxon>
        <taxon>Thiotrichales</taxon>
        <taxon>Thiotrichaceae</taxon>
        <taxon>Thiothrix</taxon>
    </lineage>
</organism>
<dbReference type="Proteomes" id="UP000192491">
    <property type="component" value="Unassembled WGS sequence"/>
</dbReference>
<dbReference type="EMBL" id="MTEJ01000432">
    <property type="protein sequence ID" value="OQX03088.1"/>
    <property type="molecule type" value="Genomic_DNA"/>
</dbReference>
<reference evidence="1 2" key="1">
    <citation type="submission" date="2017-01" db="EMBL/GenBank/DDBJ databases">
        <title>Novel large sulfur bacteria in the metagenomes of groundwater-fed chemosynthetic microbial mats in the Lake Huron basin.</title>
        <authorList>
            <person name="Sharrar A.M."/>
            <person name="Flood B.E."/>
            <person name="Bailey J.V."/>
            <person name="Jones D.S."/>
            <person name="Biddanda B."/>
            <person name="Ruberg S.A."/>
            <person name="Marcus D.N."/>
            <person name="Dick G.J."/>
        </authorList>
    </citation>
    <scope>NUCLEOTIDE SEQUENCE [LARGE SCALE GENOMIC DNA]</scope>
    <source>
        <strain evidence="1">A8</strain>
    </source>
</reference>
<protein>
    <submittedName>
        <fullName evidence="1">Uncharacterized protein</fullName>
    </submittedName>
</protein>
<name>A0A1Y1QDJ4_9GAMM</name>